<keyword evidence="1" id="KW-0472">Membrane</keyword>
<dbReference type="KEGG" id="cfus:CYFUS_001682"/>
<keyword evidence="1" id="KW-0812">Transmembrane</keyword>
<accession>A0A250IYF0</accession>
<dbReference type="AlphaFoldDB" id="A0A250IYF0"/>
<feature type="transmembrane region" description="Helical" evidence="1">
    <location>
        <begin position="9"/>
        <end position="28"/>
    </location>
</feature>
<organism evidence="2 3">
    <name type="scientific">Cystobacter fuscus</name>
    <dbReference type="NCBI Taxonomy" id="43"/>
    <lineage>
        <taxon>Bacteria</taxon>
        <taxon>Pseudomonadati</taxon>
        <taxon>Myxococcota</taxon>
        <taxon>Myxococcia</taxon>
        <taxon>Myxococcales</taxon>
        <taxon>Cystobacterineae</taxon>
        <taxon>Archangiaceae</taxon>
        <taxon>Cystobacter</taxon>
    </lineage>
</organism>
<proteinExistence type="predicted"/>
<gene>
    <name evidence="2" type="ORF">CYFUS_001682</name>
</gene>
<sequence length="123" mass="13605">MAVVTRRRLIGYLLGAGSIAAATGFFVWSLKALDALQAPLRPEQEIFALAKLFVHACISAAFMLFIYSVMRVAERMVLPNWWDASLRKTMLGLKDPATNLVKITSKLAEVVDKLSDKIIPGKK</sequence>
<keyword evidence="1" id="KW-1133">Transmembrane helix</keyword>
<dbReference type="Proteomes" id="UP000217257">
    <property type="component" value="Chromosome"/>
</dbReference>
<evidence type="ECO:0000313" key="2">
    <source>
        <dbReference type="EMBL" id="ATB36268.1"/>
    </source>
</evidence>
<dbReference type="EMBL" id="CP022098">
    <property type="protein sequence ID" value="ATB36268.1"/>
    <property type="molecule type" value="Genomic_DNA"/>
</dbReference>
<dbReference type="RefSeq" id="WP_095984769.1">
    <property type="nucleotide sequence ID" value="NZ_CP022098.1"/>
</dbReference>
<reference evidence="2 3" key="1">
    <citation type="submission" date="2017-06" db="EMBL/GenBank/DDBJ databases">
        <title>Sequencing and comparative analysis of myxobacterial genomes.</title>
        <authorList>
            <person name="Rupp O."/>
            <person name="Goesmann A."/>
            <person name="Sogaard-Andersen L."/>
        </authorList>
    </citation>
    <scope>NUCLEOTIDE SEQUENCE [LARGE SCALE GENOMIC DNA]</scope>
    <source>
        <strain evidence="2 3">DSM 52655</strain>
    </source>
</reference>
<evidence type="ECO:0000256" key="1">
    <source>
        <dbReference type="SAM" id="Phobius"/>
    </source>
</evidence>
<protein>
    <submittedName>
        <fullName evidence="2">Uncharacterized protein</fullName>
    </submittedName>
</protein>
<evidence type="ECO:0000313" key="3">
    <source>
        <dbReference type="Proteomes" id="UP000217257"/>
    </source>
</evidence>
<feature type="transmembrane region" description="Helical" evidence="1">
    <location>
        <begin position="48"/>
        <end position="70"/>
    </location>
</feature>
<name>A0A250IYF0_9BACT</name>